<proteinExistence type="predicted"/>
<sequence length="129" mass="15294">MSKRKEILYILGWDKPSDESFEGDVLKCRRYGETYKFLVKWKCDNCQTWEPASSIITKASRKQAMKFILKKEKTTNYFKIRDVEYSPSSKTQHIFKKTYNLRSSSKKIVMMIKTEANLKTEPNDPTFDQ</sequence>
<accession>A0AC34GX79</accession>
<dbReference type="WBParaSite" id="ES5_v2.g9644.t1">
    <property type="protein sequence ID" value="ES5_v2.g9644.t1"/>
    <property type="gene ID" value="ES5_v2.g9644"/>
</dbReference>
<protein>
    <submittedName>
        <fullName evidence="2">Chromo domain-containing protein</fullName>
    </submittedName>
</protein>
<name>A0AC34GX79_9BILA</name>
<evidence type="ECO:0000313" key="1">
    <source>
        <dbReference type="Proteomes" id="UP000887579"/>
    </source>
</evidence>
<dbReference type="Proteomes" id="UP000887579">
    <property type="component" value="Unplaced"/>
</dbReference>
<evidence type="ECO:0000313" key="2">
    <source>
        <dbReference type="WBParaSite" id="ES5_v2.g9644.t1"/>
    </source>
</evidence>
<organism evidence="1 2">
    <name type="scientific">Panagrolaimus sp. ES5</name>
    <dbReference type="NCBI Taxonomy" id="591445"/>
    <lineage>
        <taxon>Eukaryota</taxon>
        <taxon>Metazoa</taxon>
        <taxon>Ecdysozoa</taxon>
        <taxon>Nematoda</taxon>
        <taxon>Chromadorea</taxon>
        <taxon>Rhabditida</taxon>
        <taxon>Tylenchina</taxon>
        <taxon>Panagrolaimomorpha</taxon>
        <taxon>Panagrolaimoidea</taxon>
        <taxon>Panagrolaimidae</taxon>
        <taxon>Panagrolaimus</taxon>
    </lineage>
</organism>
<reference evidence="2" key="1">
    <citation type="submission" date="2022-11" db="UniProtKB">
        <authorList>
            <consortium name="WormBaseParasite"/>
        </authorList>
    </citation>
    <scope>IDENTIFICATION</scope>
</reference>